<dbReference type="InterPro" id="IPR035531">
    <property type="entry name" value="GTPBP1-like"/>
</dbReference>
<feature type="region of interest" description="Disordered" evidence="4">
    <location>
        <begin position="1"/>
        <end position="105"/>
    </location>
</feature>
<feature type="region of interest" description="Disordered" evidence="4">
    <location>
        <begin position="143"/>
        <end position="169"/>
    </location>
</feature>
<dbReference type="Gene3D" id="3.40.50.300">
    <property type="entry name" value="P-loop containing nucleotide triphosphate hydrolases"/>
    <property type="match status" value="1"/>
</dbReference>
<dbReference type="PROSITE" id="PS51722">
    <property type="entry name" value="G_TR_2"/>
    <property type="match status" value="1"/>
</dbReference>
<dbReference type="CDD" id="cd03694">
    <property type="entry name" value="GTPBP_II"/>
    <property type="match status" value="1"/>
</dbReference>
<feature type="region of interest" description="Disordered" evidence="4">
    <location>
        <begin position="718"/>
        <end position="744"/>
    </location>
</feature>
<feature type="domain" description="Tr-type G" evidence="5">
    <location>
        <begin position="268"/>
        <end position="520"/>
    </location>
</feature>
<dbReference type="Proteomes" id="UP000751190">
    <property type="component" value="Unassembled WGS sequence"/>
</dbReference>
<dbReference type="Pfam" id="PF00009">
    <property type="entry name" value="GTP_EFTU"/>
    <property type="match status" value="1"/>
</dbReference>
<dbReference type="SUPFAM" id="SSF50465">
    <property type="entry name" value="EF-Tu/eEF-1alpha/eIF2-gamma C-terminal domain"/>
    <property type="match status" value="1"/>
</dbReference>
<keyword evidence="3" id="KW-0342">GTP-binding</keyword>
<dbReference type="InterPro" id="IPR027417">
    <property type="entry name" value="P-loop_NTPase"/>
</dbReference>
<feature type="compositionally biased region" description="Gly residues" evidence="4">
    <location>
        <begin position="723"/>
        <end position="733"/>
    </location>
</feature>
<feature type="compositionally biased region" description="Pro residues" evidence="4">
    <location>
        <begin position="734"/>
        <end position="744"/>
    </location>
</feature>
<dbReference type="SUPFAM" id="SSF52540">
    <property type="entry name" value="P-loop containing nucleoside triphosphate hydrolases"/>
    <property type="match status" value="1"/>
</dbReference>
<evidence type="ECO:0000313" key="6">
    <source>
        <dbReference type="EMBL" id="KAG8466281.1"/>
    </source>
</evidence>
<reference evidence="6" key="1">
    <citation type="submission" date="2021-05" db="EMBL/GenBank/DDBJ databases">
        <title>The genome of the haptophyte Pavlova lutheri (Diacronema luteri, Pavlovales) - a model for lipid biosynthesis in eukaryotic algae.</title>
        <authorList>
            <person name="Hulatt C.J."/>
            <person name="Posewitz M.C."/>
        </authorList>
    </citation>
    <scope>NUCLEOTIDE SEQUENCE</scope>
    <source>
        <strain evidence="6">NIVA-4/92</strain>
    </source>
</reference>
<evidence type="ECO:0000256" key="3">
    <source>
        <dbReference type="ARBA" id="ARBA00023134"/>
    </source>
</evidence>
<evidence type="ECO:0000256" key="2">
    <source>
        <dbReference type="ARBA" id="ARBA00022741"/>
    </source>
</evidence>
<dbReference type="Gene3D" id="2.40.30.10">
    <property type="entry name" value="Translation factors"/>
    <property type="match status" value="1"/>
</dbReference>
<dbReference type="GO" id="GO:0003746">
    <property type="term" value="F:translation elongation factor activity"/>
    <property type="evidence" value="ECO:0007669"/>
    <property type="project" value="TreeGrafter"/>
</dbReference>
<dbReference type="CDD" id="cd03708">
    <property type="entry name" value="GTPBP_III"/>
    <property type="match status" value="1"/>
</dbReference>
<sequence length="744" mass="78842">MTQPSTTAAREESEQEQVHEYAEPRKAPPAAPALSAPEAPLASVAAPRAAGGGAAEGAAPTGDARVAGESSASSDTEDDDGAPPQDGARALEEELAAEASSRPRSLVESLGWDAADEAAAGELRDLGDLAQLVLEVADLARAPPTPDAARPAPTPAPAPPRAHGQAGGAADIAVDGAPAADEGGMGAKERLVAALRARLFDAQGEALLELGPIVPDRADECFSIVRALCDGELGCRTHLVLTREAGRGKQRRVRLDVLVRLPPSEQRHLNLRVAVIGNVDAGKSTLVGVLVGGTLDNGRGSARMRVLKHKHEAETGRTSSIAEDQHLGFDQVGNIVNAQHGQLVSAAAGADADNVGGGGGPSRAASCSWQEVVQRSSKVVSFIDLAGHERYLKTTMFGMTAHDPDYGLVVVGANHGVTRMTKEHLGVAIALHVPVLIVVTKSDLAPDNVLRETLQQLQRLLRVPGARKRPFVVRGMEDVVVASRAFRDGFVAPIFTVSNVSGESMDLLHAFINLMPARKRWAQRSDGAVEFLIDQFFNVPGIGTVIAGTLVSGQVTTGMALQIGPDHTGAFKPVLIKSIHHMRTPVQRLLTGQSGAFLMRSLKRKEHLRTMGLRKGMVLIGEHAEPRATWRFMCDVLVLHSSTTMRCNYQPVLHVRNVRQSARIVRMDREVLRTGAKASIEFEFLFRPEFITLGSRLIFREGKTKGIGNVTRLFAHDEPRGGAPVGRGAGGGGPRPPPPAGAHA</sequence>
<dbReference type="OrthoDB" id="248233at2759"/>
<dbReference type="GO" id="GO:0003924">
    <property type="term" value="F:GTPase activity"/>
    <property type="evidence" value="ECO:0007669"/>
    <property type="project" value="InterPro"/>
</dbReference>
<dbReference type="CDD" id="cd04165">
    <property type="entry name" value="GTPBP1_like"/>
    <property type="match status" value="1"/>
</dbReference>
<dbReference type="PANTHER" id="PTHR43721">
    <property type="entry name" value="ELONGATION FACTOR TU-RELATED"/>
    <property type="match status" value="1"/>
</dbReference>
<dbReference type="PANTHER" id="PTHR43721:SF9">
    <property type="entry name" value="GTP-BINDING PROTEIN 1"/>
    <property type="match status" value="1"/>
</dbReference>
<dbReference type="InterPro" id="IPR009001">
    <property type="entry name" value="Transl_elong_EF1A/Init_IF2_C"/>
</dbReference>
<protein>
    <recommendedName>
        <fullName evidence="5">Tr-type G domain-containing protein</fullName>
    </recommendedName>
</protein>
<dbReference type="SUPFAM" id="SSF50447">
    <property type="entry name" value="Translation proteins"/>
    <property type="match status" value="1"/>
</dbReference>
<dbReference type="AlphaFoldDB" id="A0A8J6CCN1"/>
<dbReference type="InterPro" id="IPR009000">
    <property type="entry name" value="Transl_B-barrel_sf"/>
</dbReference>
<dbReference type="InterPro" id="IPR000795">
    <property type="entry name" value="T_Tr_GTP-bd_dom"/>
</dbReference>
<accession>A0A8J6CCN1</accession>
<gene>
    <name evidence="6" type="ORF">KFE25_002037</name>
</gene>
<feature type="compositionally biased region" description="Low complexity" evidence="4">
    <location>
        <begin position="56"/>
        <end position="74"/>
    </location>
</feature>
<comment type="caution">
    <text evidence="6">The sequence shown here is derived from an EMBL/GenBank/DDBJ whole genome shotgun (WGS) entry which is preliminary data.</text>
</comment>
<keyword evidence="2" id="KW-0547">Nucleotide-binding</keyword>
<dbReference type="FunFam" id="3.40.50.300:FF:000091">
    <property type="entry name" value="Probable GTP-binding protein 1"/>
    <property type="match status" value="1"/>
</dbReference>
<feature type="compositionally biased region" description="Low complexity" evidence="4">
    <location>
        <begin position="32"/>
        <end position="49"/>
    </location>
</feature>
<dbReference type="GO" id="GO:0005525">
    <property type="term" value="F:GTP binding"/>
    <property type="evidence" value="ECO:0007669"/>
    <property type="project" value="UniProtKB-KW"/>
</dbReference>
<evidence type="ECO:0000313" key="7">
    <source>
        <dbReference type="Proteomes" id="UP000751190"/>
    </source>
</evidence>
<evidence type="ECO:0000256" key="1">
    <source>
        <dbReference type="ARBA" id="ARBA00007249"/>
    </source>
</evidence>
<proteinExistence type="inferred from homology"/>
<feature type="compositionally biased region" description="Basic and acidic residues" evidence="4">
    <location>
        <begin position="9"/>
        <end position="26"/>
    </location>
</feature>
<name>A0A8J6CCN1_DIALT</name>
<evidence type="ECO:0000259" key="5">
    <source>
        <dbReference type="PROSITE" id="PS51722"/>
    </source>
</evidence>
<dbReference type="EMBL" id="JAGTXO010000008">
    <property type="protein sequence ID" value="KAG8466281.1"/>
    <property type="molecule type" value="Genomic_DNA"/>
</dbReference>
<organism evidence="6 7">
    <name type="scientific">Diacronema lutheri</name>
    <name type="common">Unicellular marine alga</name>
    <name type="synonym">Monochrysis lutheri</name>
    <dbReference type="NCBI Taxonomy" id="2081491"/>
    <lineage>
        <taxon>Eukaryota</taxon>
        <taxon>Haptista</taxon>
        <taxon>Haptophyta</taxon>
        <taxon>Pavlovophyceae</taxon>
        <taxon>Pavlovales</taxon>
        <taxon>Pavlovaceae</taxon>
        <taxon>Diacronema</taxon>
    </lineage>
</organism>
<dbReference type="InterPro" id="IPR050055">
    <property type="entry name" value="EF-Tu_GTPase"/>
</dbReference>
<keyword evidence="7" id="KW-1185">Reference proteome</keyword>
<evidence type="ECO:0000256" key="4">
    <source>
        <dbReference type="SAM" id="MobiDB-lite"/>
    </source>
</evidence>
<comment type="similarity">
    <text evidence="1">Belongs to the TRAFAC class translation factor GTPase superfamily. Classic translation factor GTPase family. EF-Tu/EF-1A subfamily.</text>
</comment>